<evidence type="ECO:0000256" key="5">
    <source>
        <dbReference type="ARBA" id="ARBA00023033"/>
    </source>
</evidence>
<dbReference type="SUPFAM" id="SSF54373">
    <property type="entry name" value="FAD-linked reductases, C-terminal domain"/>
    <property type="match status" value="1"/>
</dbReference>
<dbReference type="GO" id="GO:0071949">
    <property type="term" value="F:FAD binding"/>
    <property type="evidence" value="ECO:0007669"/>
    <property type="project" value="InterPro"/>
</dbReference>
<dbReference type="RefSeq" id="XP_060453439.1">
    <property type="nucleotide sequence ID" value="XM_060604199.1"/>
</dbReference>
<evidence type="ECO:0000313" key="8">
    <source>
        <dbReference type="Proteomes" id="UP001233271"/>
    </source>
</evidence>
<keyword evidence="4" id="KW-0560">Oxidoreductase</keyword>
<sequence>MTATMTPHLPDLRIHIIGAGMGGAGAALACAKQGFKDIHVWEAAPAIGEVGAGINIPPNLARVLDSWGVLSICTDEGIVITHANVLDCETDEVLTTADYSNYMEQNFGYPFTTVHRSALQKCLLEGAKNSGVVTFHLGNFITEYDFDNTRFQVKHRPRGANGDSTVTSGGGASDAVTGRLAEGGETEWIDADVIICADGIKSKARAAMMARKGEVDEVEDTGQAAYRIMVRRSAINEDPELVPFFTGTQSYRWIGEKRHIIAYPIERGDLFNMSTTQPDRHFVEADTWTAVGSKDEMLKTFHDFCPRVQKLLNLVPEGEVLEWKLRAHQPLPHWIDGKSALVGDACHPTLPHIAQGAAMAVEDAAALGVILAKVKSKDDIHQALLTYQNLRKPRTDWAVLTAAANSKGLHTNDKEARNQAFRDVKNGGPNPDKMISRDIHDRLFLYDVEKDAAQQYDALFAKAKDE</sequence>
<dbReference type="GO" id="GO:0004497">
    <property type="term" value="F:monooxygenase activity"/>
    <property type="evidence" value="ECO:0007669"/>
    <property type="project" value="UniProtKB-KW"/>
</dbReference>
<evidence type="ECO:0000256" key="1">
    <source>
        <dbReference type="ARBA" id="ARBA00007992"/>
    </source>
</evidence>
<dbReference type="PANTHER" id="PTHR13789:SF147">
    <property type="entry name" value="PUTATIVE (AFU_ORTHOLOGUE AFUA_2G01950)-RELATED"/>
    <property type="match status" value="1"/>
</dbReference>
<protein>
    <recommendedName>
        <fullName evidence="6">FAD-binding domain-containing protein</fullName>
    </recommendedName>
</protein>
<evidence type="ECO:0000256" key="2">
    <source>
        <dbReference type="ARBA" id="ARBA00022630"/>
    </source>
</evidence>
<keyword evidence="3" id="KW-0274">FAD</keyword>
<gene>
    <name evidence="7" type="ORF">CcaverHIS019_0108910</name>
</gene>
<dbReference type="EMBL" id="AP028212">
    <property type="protein sequence ID" value="BEI88173.1"/>
    <property type="molecule type" value="Genomic_DNA"/>
</dbReference>
<evidence type="ECO:0000256" key="4">
    <source>
        <dbReference type="ARBA" id="ARBA00023002"/>
    </source>
</evidence>
<dbReference type="PANTHER" id="PTHR13789">
    <property type="entry name" value="MONOOXYGENASE"/>
    <property type="match status" value="1"/>
</dbReference>
<feature type="domain" description="FAD-binding" evidence="6">
    <location>
        <begin position="14"/>
        <end position="396"/>
    </location>
</feature>
<dbReference type="InterPro" id="IPR036188">
    <property type="entry name" value="FAD/NAD-bd_sf"/>
</dbReference>
<dbReference type="GeneID" id="85492044"/>
<proteinExistence type="inferred from homology"/>
<name>A0AA48II23_9TREE</name>
<keyword evidence="2" id="KW-0285">Flavoprotein</keyword>
<keyword evidence="5" id="KW-0503">Monooxygenase</keyword>
<comment type="similarity">
    <text evidence="1">Belongs to the paxM FAD-dependent monooxygenase family.</text>
</comment>
<evidence type="ECO:0000256" key="3">
    <source>
        <dbReference type="ARBA" id="ARBA00022827"/>
    </source>
</evidence>
<organism evidence="7 8">
    <name type="scientific">Cutaneotrichosporon cavernicola</name>
    <dbReference type="NCBI Taxonomy" id="279322"/>
    <lineage>
        <taxon>Eukaryota</taxon>
        <taxon>Fungi</taxon>
        <taxon>Dikarya</taxon>
        <taxon>Basidiomycota</taxon>
        <taxon>Agaricomycotina</taxon>
        <taxon>Tremellomycetes</taxon>
        <taxon>Trichosporonales</taxon>
        <taxon>Trichosporonaceae</taxon>
        <taxon>Cutaneotrichosporon</taxon>
    </lineage>
</organism>
<dbReference type="Proteomes" id="UP001233271">
    <property type="component" value="Chromosome 1"/>
</dbReference>
<dbReference type="AlphaFoldDB" id="A0AA48II23"/>
<dbReference type="Pfam" id="PF01494">
    <property type="entry name" value="FAD_binding_3"/>
    <property type="match status" value="1"/>
</dbReference>
<accession>A0AA48II23</accession>
<dbReference type="InterPro" id="IPR050493">
    <property type="entry name" value="FAD-dep_Monooxygenase_BioMet"/>
</dbReference>
<keyword evidence="8" id="KW-1185">Reference proteome</keyword>
<dbReference type="SUPFAM" id="SSF51905">
    <property type="entry name" value="FAD/NAD(P)-binding domain"/>
    <property type="match status" value="1"/>
</dbReference>
<dbReference type="KEGG" id="ccac:CcaHIS019_0108910"/>
<evidence type="ECO:0000313" key="7">
    <source>
        <dbReference type="EMBL" id="BEI88173.1"/>
    </source>
</evidence>
<evidence type="ECO:0000259" key="6">
    <source>
        <dbReference type="Pfam" id="PF01494"/>
    </source>
</evidence>
<dbReference type="Gene3D" id="3.50.50.60">
    <property type="entry name" value="FAD/NAD(P)-binding domain"/>
    <property type="match status" value="1"/>
</dbReference>
<reference evidence="7" key="1">
    <citation type="journal article" date="2023" name="BMC Genomics">
        <title>Chromosome-level genome assemblies of Cutaneotrichosporon spp. (Trichosporonales, Basidiomycota) reveal imbalanced evolution between nucleotide sequences and chromosome synteny.</title>
        <authorList>
            <person name="Kobayashi Y."/>
            <person name="Kayamori A."/>
            <person name="Aoki K."/>
            <person name="Shiwa Y."/>
            <person name="Matsutani M."/>
            <person name="Fujita N."/>
            <person name="Sugita T."/>
            <person name="Iwasaki W."/>
            <person name="Tanaka N."/>
            <person name="Takashima M."/>
        </authorList>
    </citation>
    <scope>NUCLEOTIDE SEQUENCE</scope>
    <source>
        <strain evidence="7">HIS019</strain>
    </source>
</reference>
<dbReference type="InterPro" id="IPR002938">
    <property type="entry name" value="FAD-bd"/>
</dbReference>
<dbReference type="PRINTS" id="PR00420">
    <property type="entry name" value="RNGMNOXGNASE"/>
</dbReference>